<evidence type="ECO:0000256" key="3">
    <source>
        <dbReference type="ARBA" id="ARBA00022679"/>
    </source>
</evidence>
<keyword evidence="6" id="KW-0863">Zinc-finger</keyword>
<name>A0AAD5S535_9FUNG</name>
<evidence type="ECO:0000256" key="6">
    <source>
        <dbReference type="ARBA" id="ARBA00022771"/>
    </source>
</evidence>
<reference evidence="13" key="1">
    <citation type="submission" date="2020-05" db="EMBL/GenBank/DDBJ databases">
        <title>Phylogenomic resolution of chytrid fungi.</title>
        <authorList>
            <person name="Stajich J.E."/>
            <person name="Amses K."/>
            <person name="Simmons R."/>
            <person name="Seto K."/>
            <person name="Myers J."/>
            <person name="Bonds A."/>
            <person name="Quandt C.A."/>
            <person name="Barry K."/>
            <person name="Liu P."/>
            <person name="Grigoriev I."/>
            <person name="Longcore J.E."/>
            <person name="James T.Y."/>
        </authorList>
    </citation>
    <scope>NUCLEOTIDE SEQUENCE</scope>
    <source>
        <strain evidence="13">JEL0318</strain>
    </source>
</reference>
<dbReference type="GO" id="GO:0008270">
    <property type="term" value="F:zinc ion binding"/>
    <property type="evidence" value="ECO:0007669"/>
    <property type="project" value="UniProtKB-KW"/>
</dbReference>
<feature type="compositionally biased region" description="Pro residues" evidence="10">
    <location>
        <begin position="333"/>
        <end position="356"/>
    </location>
</feature>
<gene>
    <name evidence="13" type="primary">SYVN1</name>
    <name evidence="13" type="ORF">HK097_000851</name>
</gene>
<dbReference type="AlphaFoldDB" id="A0AAD5S535"/>
<dbReference type="Proteomes" id="UP001212841">
    <property type="component" value="Unassembled WGS sequence"/>
</dbReference>
<protein>
    <submittedName>
        <fullName evidence="13">E3 ubiquitin-protein ligase synoviolin</fullName>
    </submittedName>
</protein>
<dbReference type="GO" id="GO:0043161">
    <property type="term" value="P:proteasome-mediated ubiquitin-dependent protein catabolic process"/>
    <property type="evidence" value="ECO:0007669"/>
    <property type="project" value="TreeGrafter"/>
</dbReference>
<dbReference type="Pfam" id="PF25563">
    <property type="entry name" value="TPR_SYVN1_N"/>
    <property type="match status" value="1"/>
</dbReference>
<feature type="transmembrane region" description="Helical" evidence="11">
    <location>
        <begin position="39"/>
        <end position="57"/>
    </location>
</feature>
<comment type="pathway">
    <text evidence="2">Protein modification; protein ubiquitination.</text>
</comment>
<organism evidence="13 14">
    <name type="scientific">Rhizophlyctis rosea</name>
    <dbReference type="NCBI Taxonomy" id="64517"/>
    <lineage>
        <taxon>Eukaryota</taxon>
        <taxon>Fungi</taxon>
        <taxon>Fungi incertae sedis</taxon>
        <taxon>Chytridiomycota</taxon>
        <taxon>Chytridiomycota incertae sedis</taxon>
        <taxon>Chytridiomycetes</taxon>
        <taxon>Rhizophlyctidales</taxon>
        <taxon>Rhizophlyctidaceae</taxon>
        <taxon>Rhizophlyctis</taxon>
    </lineage>
</organism>
<evidence type="ECO:0000256" key="1">
    <source>
        <dbReference type="ARBA" id="ARBA00004370"/>
    </source>
</evidence>
<dbReference type="GO" id="GO:0061630">
    <property type="term" value="F:ubiquitin protein ligase activity"/>
    <property type="evidence" value="ECO:0007669"/>
    <property type="project" value="UniProtKB-EC"/>
</dbReference>
<feature type="region of interest" description="Disordered" evidence="10">
    <location>
        <begin position="304"/>
        <end position="366"/>
    </location>
</feature>
<dbReference type="PANTHER" id="PTHR22763">
    <property type="entry name" value="RING ZINC FINGER PROTEIN"/>
    <property type="match status" value="1"/>
</dbReference>
<keyword evidence="7" id="KW-0862">Zinc</keyword>
<feature type="compositionally biased region" description="Low complexity" evidence="10">
    <location>
        <begin position="357"/>
        <end position="366"/>
    </location>
</feature>
<keyword evidence="5" id="KW-0479">Metal-binding</keyword>
<feature type="compositionally biased region" description="Pro residues" evidence="10">
    <location>
        <begin position="391"/>
        <end position="401"/>
    </location>
</feature>
<keyword evidence="8 11" id="KW-1133">Transmembrane helix</keyword>
<feature type="compositionally biased region" description="Basic and acidic residues" evidence="10">
    <location>
        <begin position="552"/>
        <end position="562"/>
    </location>
</feature>
<feature type="region of interest" description="Disordered" evidence="10">
    <location>
        <begin position="530"/>
        <end position="562"/>
    </location>
</feature>
<dbReference type="GO" id="GO:0012505">
    <property type="term" value="C:endomembrane system"/>
    <property type="evidence" value="ECO:0007669"/>
    <property type="project" value="UniProtKB-SubCell"/>
</dbReference>
<keyword evidence="14" id="KW-1185">Reference proteome</keyword>
<proteinExistence type="predicted"/>
<feature type="transmembrane region" description="Helical" evidence="11">
    <location>
        <begin position="171"/>
        <end position="193"/>
    </location>
</feature>
<feature type="compositionally biased region" description="Gly residues" evidence="10">
    <location>
        <begin position="530"/>
        <end position="543"/>
    </location>
</feature>
<dbReference type="PANTHER" id="PTHR22763:SF184">
    <property type="entry name" value="E3 UBIQUITIN-PROTEIN LIGASE SYNOVIOLIN"/>
    <property type="match status" value="1"/>
</dbReference>
<comment type="caution">
    <text evidence="13">The sequence shown here is derived from an EMBL/GenBank/DDBJ whole genome shotgun (WGS) entry which is preliminary data.</text>
</comment>
<feature type="transmembrane region" description="Helical" evidence="11">
    <location>
        <begin position="220"/>
        <end position="239"/>
    </location>
</feature>
<evidence type="ECO:0000313" key="13">
    <source>
        <dbReference type="EMBL" id="KAJ3046449.1"/>
    </source>
</evidence>
<evidence type="ECO:0000256" key="7">
    <source>
        <dbReference type="ARBA" id="ARBA00022833"/>
    </source>
</evidence>
<dbReference type="GO" id="GO:0036503">
    <property type="term" value="P:ERAD pathway"/>
    <property type="evidence" value="ECO:0007669"/>
    <property type="project" value="TreeGrafter"/>
</dbReference>
<evidence type="ECO:0000313" key="14">
    <source>
        <dbReference type="Proteomes" id="UP001212841"/>
    </source>
</evidence>
<evidence type="ECO:0000256" key="11">
    <source>
        <dbReference type="SAM" id="Phobius"/>
    </source>
</evidence>
<feature type="transmembrane region" description="Helical" evidence="11">
    <location>
        <begin position="140"/>
        <end position="159"/>
    </location>
</feature>
<sequence>MRLAIYGAVTTVATAAVILNAWLQRGQFFTACIHLTRSSASNLVLFNMALFLTLMFGKGMQKLFFGNLRALEVEHTYERAWFAVTETALAMTIFKDDFDMKFVAFFGCLLLVKIFHWITKDRVDFMEQSPNMTLKFHARMISIISILTLVDILMITYAAEDTLLKGATMMIVFGFEYMILLSMITSTAVKYCLHTIDLRRETPWEDKSMYMFYMDLIEDFCKLVTYVFFFVVVLHYYGIPLHIIRDLYITLRSFLQRCRDLVQYRRATANMQERYPNATAEELAGTDRTCIICREEMEVDGGVGNAGAAEAGEGGAVPPPPAQPAAGAARPQGGPPNVPKKLPSPPPAAPAVPPAAAPGGQPAAPFNDLNAALQQFLLAQQPLANPQPNAHAPPAPAPAPGAQPAGGAPNPSAGQHPISPVAGVPQLPIPNILPSPTGTAPTILNTLPSYMYPLTLTPLVPLPGVTSPASASPHALDHLTDDELIRLEGTSREAIIARINELARVQKQITGVITQLAQISQLMGTGPLPGGNLGTGVAEGSGAGSSRSSGGGDEKGKGVPNE</sequence>
<evidence type="ECO:0000256" key="9">
    <source>
        <dbReference type="ARBA" id="ARBA00023136"/>
    </source>
</evidence>
<evidence type="ECO:0000256" key="8">
    <source>
        <dbReference type="ARBA" id="ARBA00022989"/>
    </source>
</evidence>
<keyword evidence="3" id="KW-0808">Transferase</keyword>
<keyword evidence="4 11" id="KW-0812">Transmembrane</keyword>
<evidence type="ECO:0000256" key="5">
    <source>
        <dbReference type="ARBA" id="ARBA00022723"/>
    </source>
</evidence>
<keyword evidence="9 11" id="KW-0472">Membrane</keyword>
<comment type="subcellular location">
    <subcellularLocation>
        <location evidence="1">Membrane</location>
    </subcellularLocation>
</comment>
<dbReference type="EMBL" id="JADGJD010001165">
    <property type="protein sequence ID" value="KAJ3046449.1"/>
    <property type="molecule type" value="Genomic_DNA"/>
</dbReference>
<dbReference type="InterPro" id="IPR057992">
    <property type="entry name" value="TPR_SYVN1_N"/>
</dbReference>
<evidence type="ECO:0000256" key="4">
    <source>
        <dbReference type="ARBA" id="ARBA00022692"/>
    </source>
</evidence>
<feature type="compositionally biased region" description="Low complexity" evidence="10">
    <location>
        <begin position="402"/>
        <end position="415"/>
    </location>
</feature>
<evidence type="ECO:0000256" key="10">
    <source>
        <dbReference type="SAM" id="MobiDB-lite"/>
    </source>
</evidence>
<feature type="region of interest" description="Disordered" evidence="10">
    <location>
        <begin position="384"/>
        <end position="423"/>
    </location>
</feature>
<feature type="domain" description="E3 ubiquitin-protein ligase synoviolin-like TPR repeats" evidence="12">
    <location>
        <begin position="2"/>
        <end position="270"/>
    </location>
</feature>
<evidence type="ECO:0000259" key="12">
    <source>
        <dbReference type="Pfam" id="PF25563"/>
    </source>
</evidence>
<accession>A0AAD5S535</accession>
<feature type="transmembrane region" description="Helical" evidence="11">
    <location>
        <begin position="100"/>
        <end position="119"/>
    </location>
</feature>
<evidence type="ECO:0000256" key="2">
    <source>
        <dbReference type="ARBA" id="ARBA00004906"/>
    </source>
</evidence>
<dbReference type="InterPro" id="IPR050731">
    <property type="entry name" value="HRD1_E3_ubiq-ligases"/>
</dbReference>